<evidence type="ECO:0000313" key="1">
    <source>
        <dbReference type="EMBL" id="AXE21260.1"/>
    </source>
</evidence>
<dbReference type="Proteomes" id="UP000251993">
    <property type="component" value="Chromosome"/>
</dbReference>
<reference evidence="1 2" key="1">
    <citation type="submission" date="2018-07" db="EMBL/GenBank/DDBJ databases">
        <title>Genome sequencing of Runella.</title>
        <authorList>
            <person name="Baek M.-G."/>
            <person name="Yi H."/>
        </authorList>
    </citation>
    <scope>NUCLEOTIDE SEQUENCE [LARGE SCALE GENOMIC DNA]</scope>
    <source>
        <strain evidence="1 2">HYN0085</strain>
    </source>
</reference>
<dbReference type="KEGG" id="run:DR864_27710"/>
<dbReference type="EMBL" id="CP030850">
    <property type="protein sequence ID" value="AXE21260.1"/>
    <property type="molecule type" value="Genomic_DNA"/>
</dbReference>
<dbReference type="Gene3D" id="3.40.630.30">
    <property type="match status" value="1"/>
</dbReference>
<organism evidence="1 2">
    <name type="scientific">Runella rosea</name>
    <dbReference type="NCBI Taxonomy" id="2259595"/>
    <lineage>
        <taxon>Bacteria</taxon>
        <taxon>Pseudomonadati</taxon>
        <taxon>Bacteroidota</taxon>
        <taxon>Cytophagia</taxon>
        <taxon>Cytophagales</taxon>
        <taxon>Spirosomataceae</taxon>
        <taxon>Runella</taxon>
    </lineage>
</organism>
<sequence length="333" mass="38445">MQFSMPQHTVTPSLLRNYTALVVQNNPDILHRFNIRWPLWLFNTPLHVKYQTASEVYTFILTDTATQTEAFGIFHLFIQQQAGISPSQASFGSFEIAERISHSEFAEWLTGIEGFAKELGINSLRIKHYPTGYNPSRSTFVRRGLLRRGFELTQSMENQFIPVTQINFDEGLHASERRRLRKCLRAGFRFEEWLNPPAHEVYTFIQHNRQLLGYSLSFSFEQLQMWLTVFSQHFRVFCVKDGEILASLSVTVRVGESVLYNFCPADNLTYRRFSPAVLLNKGLYGECQQKGISLLDLGISVNEAGELKPSLKRFKENLGAKNCDKYVFYKTLL</sequence>
<keyword evidence="1" id="KW-0808">Transferase</keyword>
<dbReference type="InterPro" id="IPR016181">
    <property type="entry name" value="Acyl_CoA_acyltransferase"/>
</dbReference>
<gene>
    <name evidence="1" type="ORF">DR864_27710</name>
</gene>
<protein>
    <submittedName>
        <fullName evidence="1">GNAT family N-acetyltransferase</fullName>
    </submittedName>
</protein>
<proteinExistence type="predicted"/>
<dbReference type="OrthoDB" id="9786422at2"/>
<evidence type="ECO:0000313" key="2">
    <source>
        <dbReference type="Proteomes" id="UP000251993"/>
    </source>
</evidence>
<dbReference type="AlphaFoldDB" id="A0A344TRI9"/>
<dbReference type="GO" id="GO:0016740">
    <property type="term" value="F:transferase activity"/>
    <property type="evidence" value="ECO:0007669"/>
    <property type="project" value="UniProtKB-KW"/>
</dbReference>
<name>A0A344TRI9_9BACT</name>
<keyword evidence="2" id="KW-1185">Reference proteome</keyword>
<accession>A0A344TRI9</accession>
<dbReference type="SUPFAM" id="SSF55729">
    <property type="entry name" value="Acyl-CoA N-acyltransferases (Nat)"/>
    <property type="match status" value="1"/>
</dbReference>